<proteinExistence type="predicted"/>
<protein>
    <recommendedName>
        <fullName evidence="4">AMP-dependent synthetase/ligase domain-containing protein</fullName>
    </recommendedName>
</protein>
<organism evidence="5">
    <name type="scientific">marine metagenome</name>
    <dbReference type="NCBI Taxonomy" id="408172"/>
    <lineage>
        <taxon>unclassified sequences</taxon>
        <taxon>metagenomes</taxon>
        <taxon>ecological metagenomes</taxon>
    </lineage>
</organism>
<feature type="non-terminal residue" evidence="5">
    <location>
        <position position="241"/>
    </location>
</feature>
<dbReference type="GO" id="GO:0016020">
    <property type="term" value="C:membrane"/>
    <property type="evidence" value="ECO:0007669"/>
    <property type="project" value="TreeGrafter"/>
</dbReference>
<accession>A0A383CB87</accession>
<feature type="non-terminal residue" evidence="5">
    <location>
        <position position="1"/>
    </location>
</feature>
<dbReference type="EMBL" id="UINC01207303">
    <property type="protein sequence ID" value="SVE29329.1"/>
    <property type="molecule type" value="Genomic_DNA"/>
</dbReference>
<dbReference type="Pfam" id="PF23562">
    <property type="entry name" value="AMP-binding_C_3"/>
    <property type="match status" value="1"/>
</dbReference>
<dbReference type="Gene3D" id="3.40.50.12780">
    <property type="entry name" value="N-terminal domain of ligase-like"/>
    <property type="match status" value="1"/>
</dbReference>
<gene>
    <name evidence="5" type="ORF">METZ01_LOCUS482183</name>
</gene>
<dbReference type="GO" id="GO:0005783">
    <property type="term" value="C:endoplasmic reticulum"/>
    <property type="evidence" value="ECO:0007669"/>
    <property type="project" value="TreeGrafter"/>
</dbReference>
<evidence type="ECO:0000256" key="3">
    <source>
        <dbReference type="ARBA" id="ARBA00023098"/>
    </source>
</evidence>
<dbReference type="SUPFAM" id="SSF56801">
    <property type="entry name" value="Acetyl-CoA synthetase-like"/>
    <property type="match status" value="1"/>
</dbReference>
<dbReference type="PANTHER" id="PTHR43272:SF32">
    <property type="entry name" value="AMP-DEPENDENT SYNTHETASE_LIGASE DOMAIN-CONTAINING PROTEIN"/>
    <property type="match status" value="1"/>
</dbReference>
<evidence type="ECO:0000259" key="4">
    <source>
        <dbReference type="Pfam" id="PF00501"/>
    </source>
</evidence>
<name>A0A383CB87_9ZZZZ</name>
<evidence type="ECO:0000256" key="1">
    <source>
        <dbReference type="ARBA" id="ARBA00022598"/>
    </source>
</evidence>
<keyword evidence="1" id="KW-0436">Ligase</keyword>
<feature type="domain" description="AMP-dependent synthetase/ligase" evidence="4">
    <location>
        <begin position="2"/>
        <end position="82"/>
    </location>
</feature>
<dbReference type="InterPro" id="IPR000873">
    <property type="entry name" value="AMP-dep_synth/lig_dom"/>
</dbReference>
<dbReference type="AlphaFoldDB" id="A0A383CB87"/>
<evidence type="ECO:0000256" key="2">
    <source>
        <dbReference type="ARBA" id="ARBA00022832"/>
    </source>
</evidence>
<dbReference type="GO" id="GO:0004467">
    <property type="term" value="F:long-chain fatty acid-CoA ligase activity"/>
    <property type="evidence" value="ECO:0007669"/>
    <property type="project" value="TreeGrafter"/>
</dbReference>
<reference evidence="5" key="1">
    <citation type="submission" date="2018-05" db="EMBL/GenBank/DDBJ databases">
        <authorList>
            <person name="Lanie J.A."/>
            <person name="Ng W.-L."/>
            <person name="Kazmierczak K.M."/>
            <person name="Andrzejewski T.M."/>
            <person name="Davidsen T.M."/>
            <person name="Wayne K.J."/>
            <person name="Tettelin H."/>
            <person name="Glass J.I."/>
            <person name="Rusch D."/>
            <person name="Podicherti R."/>
            <person name="Tsui H.-C.T."/>
            <person name="Winkler M.E."/>
        </authorList>
    </citation>
    <scope>NUCLEOTIDE SEQUENCE</scope>
</reference>
<evidence type="ECO:0000313" key="5">
    <source>
        <dbReference type="EMBL" id="SVE29329.1"/>
    </source>
</evidence>
<dbReference type="InterPro" id="IPR042099">
    <property type="entry name" value="ANL_N_sf"/>
</dbReference>
<dbReference type="PANTHER" id="PTHR43272">
    <property type="entry name" value="LONG-CHAIN-FATTY-ACID--COA LIGASE"/>
    <property type="match status" value="1"/>
</dbReference>
<keyword evidence="2" id="KW-0276">Fatty acid metabolism</keyword>
<dbReference type="Pfam" id="PF00501">
    <property type="entry name" value="AMP-binding"/>
    <property type="match status" value="1"/>
</dbReference>
<keyword evidence="3" id="KW-0443">Lipid metabolism</keyword>
<sequence length="241" mass="26453">CLRFFVSGGAPLSKEIGEFFAAADITILEGYGLSETSPVLTTNSPGNIRFGSVGKTLFNVEVKIADDGEILAKGPNIMTGYFNNDDATRKAIDEDGWFHTGDIGHIDADGFLFITDRKKNILVTSAGKNVAPAPIENAMVNSPYIEQSVVIGDKRNFISALIVPSFEAIEKFLSDQGRPTSDNVLMIEDSDVISLIQKEVDSIMEQFSHYERVKEFALINRLFTIDNGELTPTLKVIRKVV</sequence>